<dbReference type="RefSeq" id="WP_345477043.1">
    <property type="nucleotide sequence ID" value="NZ_BAABLW010000005.1"/>
</dbReference>
<evidence type="ECO:0000259" key="1">
    <source>
        <dbReference type="Pfam" id="PF00571"/>
    </source>
</evidence>
<proteinExistence type="predicted"/>
<feature type="domain" description="CBS" evidence="1">
    <location>
        <begin position="4"/>
        <end position="50"/>
    </location>
</feature>
<accession>A0ABP9FU03</accession>
<dbReference type="EMBL" id="BAABLW010000005">
    <property type="protein sequence ID" value="GAA4917121.1"/>
    <property type="molecule type" value="Genomic_DNA"/>
</dbReference>
<name>A0ABP9FU03_9MICC</name>
<dbReference type="InterPro" id="IPR046342">
    <property type="entry name" value="CBS_dom_sf"/>
</dbReference>
<dbReference type="Proteomes" id="UP001500368">
    <property type="component" value="Unassembled WGS sequence"/>
</dbReference>
<comment type="caution">
    <text evidence="2">The sequence shown here is derived from an EMBL/GenBank/DDBJ whole genome shotgun (WGS) entry which is preliminary data.</text>
</comment>
<dbReference type="SUPFAM" id="SSF54631">
    <property type="entry name" value="CBS-domain pair"/>
    <property type="match status" value="1"/>
</dbReference>
<keyword evidence="3" id="KW-1185">Reference proteome</keyword>
<organism evidence="2 3">
    <name type="scientific">Nesterenkonia rhizosphaerae</name>
    <dbReference type="NCBI Taxonomy" id="1348272"/>
    <lineage>
        <taxon>Bacteria</taxon>
        <taxon>Bacillati</taxon>
        <taxon>Actinomycetota</taxon>
        <taxon>Actinomycetes</taxon>
        <taxon>Micrococcales</taxon>
        <taxon>Micrococcaceae</taxon>
        <taxon>Nesterenkonia</taxon>
    </lineage>
</organism>
<sequence length="126" mass="13744">MRTVRDIMRKPRGSLFVTHSLADAAEQIGPDGGGVVVLNLCGRPVGVITDALLQHWRAAYPENWRKKRCACALPDSPGVIPGETLLEDIQMSTFEIHHALLVSDEADIIGWVSAAALTQQRQQFAA</sequence>
<dbReference type="InterPro" id="IPR000644">
    <property type="entry name" value="CBS_dom"/>
</dbReference>
<evidence type="ECO:0000313" key="3">
    <source>
        <dbReference type="Proteomes" id="UP001500368"/>
    </source>
</evidence>
<protein>
    <recommendedName>
        <fullName evidence="1">CBS domain-containing protein</fullName>
    </recommendedName>
</protein>
<gene>
    <name evidence="2" type="ORF">GCM10025790_10770</name>
</gene>
<reference evidence="3" key="1">
    <citation type="journal article" date="2019" name="Int. J. Syst. Evol. Microbiol.">
        <title>The Global Catalogue of Microorganisms (GCM) 10K type strain sequencing project: providing services to taxonomists for standard genome sequencing and annotation.</title>
        <authorList>
            <consortium name="The Broad Institute Genomics Platform"/>
            <consortium name="The Broad Institute Genome Sequencing Center for Infectious Disease"/>
            <person name="Wu L."/>
            <person name="Ma J."/>
        </authorList>
    </citation>
    <scope>NUCLEOTIDE SEQUENCE [LARGE SCALE GENOMIC DNA]</scope>
    <source>
        <strain evidence="3">JCM 19129</strain>
    </source>
</reference>
<evidence type="ECO:0000313" key="2">
    <source>
        <dbReference type="EMBL" id="GAA4917121.1"/>
    </source>
</evidence>
<dbReference type="Pfam" id="PF00571">
    <property type="entry name" value="CBS"/>
    <property type="match status" value="1"/>
</dbReference>